<keyword evidence="1" id="KW-0812">Transmembrane</keyword>
<protein>
    <submittedName>
        <fullName evidence="2">Uncharacterized protein</fullName>
    </submittedName>
</protein>
<comment type="caution">
    <text evidence="2">The sequence shown here is derived from an EMBL/GenBank/DDBJ whole genome shotgun (WGS) entry which is preliminary data.</text>
</comment>
<evidence type="ECO:0000313" key="2">
    <source>
        <dbReference type="EMBL" id="RUQ88191.1"/>
    </source>
</evidence>
<evidence type="ECO:0000313" key="3">
    <source>
        <dbReference type="Proteomes" id="UP000288012"/>
    </source>
</evidence>
<organism evidence="2 3">
    <name type="scientific">Legionella septentrionalis</name>
    <dbReference type="NCBI Taxonomy" id="2498109"/>
    <lineage>
        <taxon>Bacteria</taxon>
        <taxon>Pseudomonadati</taxon>
        <taxon>Pseudomonadota</taxon>
        <taxon>Gammaproteobacteria</taxon>
        <taxon>Legionellales</taxon>
        <taxon>Legionellaceae</taxon>
        <taxon>Legionella</taxon>
    </lineage>
</organism>
<sequence length="114" mass="12648">MQQIKRLSYYAGNTTVNTKISLLEAGKNLLEAEFGTAQEKLDNFYTHIKTNQKELVKPHSSIPKDIGKGLLVFVGLVLGIVPGILLYSRFFSASRPTTTGEKIVEPVKKENPMP</sequence>
<keyword evidence="1" id="KW-0472">Membrane</keyword>
<name>A0A433JJP3_9GAMM</name>
<keyword evidence="1" id="KW-1133">Transmembrane helix</keyword>
<dbReference type="AlphaFoldDB" id="A0A433JJP3"/>
<dbReference type="Proteomes" id="UP000288012">
    <property type="component" value="Unassembled WGS sequence"/>
</dbReference>
<keyword evidence="3" id="KW-1185">Reference proteome</keyword>
<reference evidence="2 3" key="1">
    <citation type="submission" date="2018-12" db="EMBL/GenBank/DDBJ databases">
        <title>Legionella sp,whole genome shotgun sequence.</title>
        <authorList>
            <person name="Wu H."/>
        </authorList>
    </citation>
    <scope>NUCLEOTIDE SEQUENCE [LARGE SCALE GENOMIC DNA]</scope>
    <source>
        <strain evidence="3">km714</strain>
    </source>
</reference>
<dbReference type="EMBL" id="RZGR01000014">
    <property type="protein sequence ID" value="RUQ88191.1"/>
    <property type="molecule type" value="Genomic_DNA"/>
</dbReference>
<accession>A0A433JJP3</accession>
<feature type="transmembrane region" description="Helical" evidence="1">
    <location>
        <begin position="70"/>
        <end position="90"/>
    </location>
</feature>
<proteinExistence type="predicted"/>
<evidence type="ECO:0000256" key="1">
    <source>
        <dbReference type="SAM" id="Phobius"/>
    </source>
</evidence>
<gene>
    <name evidence="2" type="ORF">EKM59_05820</name>
</gene>